<name>A0A641ALW9_9ACTN</name>
<accession>A0A641ALW9</accession>
<dbReference type="EMBL" id="SDPP02000002">
    <property type="protein sequence ID" value="KAA1378129.1"/>
    <property type="molecule type" value="Genomic_DNA"/>
</dbReference>
<dbReference type="InterPro" id="IPR025459">
    <property type="entry name" value="DUF4279"/>
</dbReference>
<keyword evidence="2" id="KW-1185">Reference proteome</keyword>
<dbReference type="OrthoDB" id="4164081at2"/>
<protein>
    <submittedName>
        <fullName evidence="1">DUF4279 domain-containing protein</fullName>
    </submittedName>
</protein>
<dbReference type="Pfam" id="PF14106">
    <property type="entry name" value="DUF4279"/>
    <property type="match status" value="1"/>
</dbReference>
<evidence type="ECO:0000313" key="1">
    <source>
        <dbReference type="EMBL" id="KAA1378129.1"/>
    </source>
</evidence>
<reference evidence="1" key="1">
    <citation type="submission" date="2019-09" db="EMBL/GenBank/DDBJ databases">
        <authorList>
            <person name="Li J."/>
        </authorList>
    </citation>
    <scope>NUCLEOTIDE SEQUENCE [LARGE SCALE GENOMIC DNA]</scope>
    <source>
        <strain evidence="1">NRBC 14897</strain>
    </source>
</reference>
<dbReference type="Proteomes" id="UP001515100">
    <property type="component" value="Unassembled WGS sequence"/>
</dbReference>
<gene>
    <name evidence="1" type="ORF">ESP62_007025</name>
</gene>
<sequence length="153" mass="16959">MRMSQYVYFVLDSDSMSAAEMAAYLAVDPDEVLVRGSRQLDPVRPASHAWKIVCRTPGLDLDALASAVLGRVAPAAERIRQLVDTNEVFATLQVVRYFNDDDGQPEETVTIDEEGHSWEKMPGQHQMLGWSLDAETLELLVAMGATIDVDEYG</sequence>
<comment type="caution">
    <text evidence="1">The sequence shown here is derived from an EMBL/GenBank/DDBJ whole genome shotgun (WGS) entry which is preliminary data.</text>
</comment>
<organism evidence="1 2">
    <name type="scientific">Aeromicrobium fastidiosum</name>
    <dbReference type="NCBI Taxonomy" id="52699"/>
    <lineage>
        <taxon>Bacteria</taxon>
        <taxon>Bacillati</taxon>
        <taxon>Actinomycetota</taxon>
        <taxon>Actinomycetes</taxon>
        <taxon>Propionibacteriales</taxon>
        <taxon>Nocardioidaceae</taxon>
        <taxon>Aeromicrobium</taxon>
    </lineage>
</organism>
<dbReference type="AlphaFoldDB" id="A0A641ALW9"/>
<evidence type="ECO:0000313" key="2">
    <source>
        <dbReference type="Proteomes" id="UP001515100"/>
    </source>
</evidence>
<proteinExistence type="predicted"/>